<evidence type="ECO:0000313" key="10">
    <source>
        <dbReference type="Proteomes" id="UP000593565"/>
    </source>
</evidence>
<evidence type="ECO:0000256" key="2">
    <source>
        <dbReference type="ARBA" id="ARBA00005900"/>
    </source>
</evidence>
<evidence type="ECO:0000256" key="8">
    <source>
        <dbReference type="SAM" id="Phobius"/>
    </source>
</evidence>
<dbReference type="InterPro" id="IPR051883">
    <property type="entry name" value="AQP11/12_channel"/>
</dbReference>
<keyword evidence="5" id="KW-0677">Repeat</keyword>
<keyword evidence="4 8" id="KW-0812">Transmembrane</keyword>
<dbReference type="Proteomes" id="UP000593565">
    <property type="component" value="Unassembled WGS sequence"/>
</dbReference>
<dbReference type="Pfam" id="PF00230">
    <property type="entry name" value="MIP"/>
    <property type="match status" value="1"/>
</dbReference>
<comment type="caution">
    <text evidence="9">The sequence shown here is derived from an EMBL/GenBank/DDBJ whole genome shotgun (WGS) entry which is preliminary data.</text>
</comment>
<dbReference type="PANTHER" id="PTHR21191">
    <property type="entry name" value="AQUAPORIN"/>
    <property type="match status" value="1"/>
</dbReference>
<dbReference type="SUPFAM" id="SSF81338">
    <property type="entry name" value="Aquaporin-like"/>
    <property type="match status" value="1"/>
</dbReference>
<comment type="subcellular location">
    <subcellularLocation>
        <location evidence="1">Membrane</location>
        <topology evidence="1">Multi-pass membrane protein</topology>
    </subcellularLocation>
</comment>
<dbReference type="InterPro" id="IPR023265">
    <property type="entry name" value="Aquaporin_12"/>
</dbReference>
<feature type="transmembrane region" description="Helical" evidence="8">
    <location>
        <begin position="79"/>
        <end position="97"/>
    </location>
</feature>
<evidence type="ECO:0000256" key="6">
    <source>
        <dbReference type="ARBA" id="ARBA00022989"/>
    </source>
</evidence>
<evidence type="ECO:0000256" key="1">
    <source>
        <dbReference type="ARBA" id="ARBA00004141"/>
    </source>
</evidence>
<dbReference type="AlphaFoldDB" id="A0A7J6AMK3"/>
<reference evidence="9 10" key="1">
    <citation type="submission" date="2020-02" db="EMBL/GenBank/DDBJ databases">
        <title>A chromosome-scale genome assembly of the black bullhead catfish (Ameiurus melas).</title>
        <authorList>
            <person name="Wen M."/>
            <person name="Zham M."/>
            <person name="Cabau C."/>
            <person name="Klopp C."/>
            <person name="Donnadieu C."/>
            <person name="Roques C."/>
            <person name="Bouchez O."/>
            <person name="Lampietro C."/>
            <person name="Jouanno E."/>
            <person name="Herpin A."/>
            <person name="Louis A."/>
            <person name="Berthelot C."/>
            <person name="Parey E."/>
            <person name="Roest-Crollius H."/>
            <person name="Braasch I."/>
            <person name="Postlethwait J."/>
            <person name="Robinson-Rechavi M."/>
            <person name="Echchiki A."/>
            <person name="Begum T."/>
            <person name="Montfort J."/>
            <person name="Schartl M."/>
            <person name="Bobe J."/>
            <person name="Guiguen Y."/>
        </authorList>
    </citation>
    <scope>NUCLEOTIDE SEQUENCE [LARGE SCALE GENOMIC DNA]</scope>
    <source>
        <strain evidence="9">M_S1</strain>
        <tissue evidence="9">Blood</tissue>
    </source>
</reference>
<keyword evidence="3" id="KW-0813">Transport</keyword>
<organism evidence="9 10">
    <name type="scientific">Ameiurus melas</name>
    <name type="common">Black bullhead</name>
    <name type="synonym">Silurus melas</name>
    <dbReference type="NCBI Taxonomy" id="219545"/>
    <lineage>
        <taxon>Eukaryota</taxon>
        <taxon>Metazoa</taxon>
        <taxon>Chordata</taxon>
        <taxon>Craniata</taxon>
        <taxon>Vertebrata</taxon>
        <taxon>Euteleostomi</taxon>
        <taxon>Actinopterygii</taxon>
        <taxon>Neopterygii</taxon>
        <taxon>Teleostei</taxon>
        <taxon>Ostariophysi</taxon>
        <taxon>Siluriformes</taxon>
        <taxon>Ictaluridae</taxon>
        <taxon>Ameiurus</taxon>
    </lineage>
</organism>
<dbReference type="FunFam" id="1.20.1080.10:FF:000018">
    <property type="entry name" value="Aquaporin"/>
    <property type="match status" value="1"/>
</dbReference>
<feature type="transmembrane region" description="Helical" evidence="8">
    <location>
        <begin position="143"/>
        <end position="161"/>
    </location>
</feature>
<dbReference type="EMBL" id="JAAGNN010000011">
    <property type="protein sequence ID" value="KAF4083141.1"/>
    <property type="molecule type" value="Genomic_DNA"/>
</dbReference>
<name>A0A7J6AMK3_AMEME</name>
<dbReference type="PANTHER" id="PTHR21191:SF8">
    <property type="entry name" value="AQUAPORIN-12A-RELATED"/>
    <property type="match status" value="1"/>
</dbReference>
<gene>
    <name evidence="9" type="ORF">AMELA_G00136660</name>
</gene>
<dbReference type="GO" id="GO:0015267">
    <property type="term" value="F:channel activity"/>
    <property type="evidence" value="ECO:0007669"/>
    <property type="project" value="InterPro"/>
</dbReference>
<evidence type="ECO:0000313" key="9">
    <source>
        <dbReference type="EMBL" id="KAF4083141.1"/>
    </source>
</evidence>
<sequence>MCDSSTLADFPHDLELVSCVGFFGSRYEKVGNSLIRNSHVSLPRYHRMGVNTSLGNLFLSFLCNLTTCTLLVMSGLNITLGYFISVVVVSGFAKALVTQWRPRWNFLSEFIAAFALAACRLEVQTISEIGQWAGGLGQDVTLTMLFLALTVHGVIMQGVTGNPSVTVMGYLQKETGAVSSSLSIAGQFGGAQLALIVAGWYWAMELTDMHMIKVMMMTQCSSSLNVSLTQGTITEVVSALLFHLVDLSLHRRSQLLRIPILALLLTFLYYTGNTYTSAYVNPSLAYALTFNCPGHTFWEYAVVYWLGPLIGMTLAMLLYMGNIPLLFTKNLLFSKKSHLRLPKRKTSEEKSS</sequence>
<feature type="transmembrane region" description="Helical" evidence="8">
    <location>
        <begin position="104"/>
        <end position="123"/>
    </location>
</feature>
<dbReference type="Gene3D" id="1.20.1080.10">
    <property type="entry name" value="Glycerol uptake facilitator protein"/>
    <property type="match status" value="1"/>
</dbReference>
<dbReference type="GO" id="GO:0005737">
    <property type="term" value="C:cytoplasm"/>
    <property type="evidence" value="ECO:0007669"/>
    <property type="project" value="TreeGrafter"/>
</dbReference>
<dbReference type="PRINTS" id="PR02025">
    <property type="entry name" value="AQUAPORIN12"/>
</dbReference>
<protein>
    <recommendedName>
        <fullName evidence="11">Aquaporin</fullName>
    </recommendedName>
</protein>
<evidence type="ECO:0000256" key="5">
    <source>
        <dbReference type="ARBA" id="ARBA00022737"/>
    </source>
</evidence>
<evidence type="ECO:0008006" key="11">
    <source>
        <dbReference type="Google" id="ProtNLM"/>
    </source>
</evidence>
<proteinExistence type="inferred from homology"/>
<evidence type="ECO:0000256" key="4">
    <source>
        <dbReference type="ARBA" id="ARBA00022692"/>
    </source>
</evidence>
<feature type="transmembrane region" description="Helical" evidence="8">
    <location>
        <begin position="255"/>
        <end position="272"/>
    </location>
</feature>
<evidence type="ECO:0000256" key="3">
    <source>
        <dbReference type="ARBA" id="ARBA00022448"/>
    </source>
</evidence>
<dbReference type="GO" id="GO:0016020">
    <property type="term" value="C:membrane"/>
    <property type="evidence" value="ECO:0007669"/>
    <property type="project" value="UniProtKB-SubCell"/>
</dbReference>
<accession>A0A7J6AMK3</accession>
<evidence type="ECO:0000256" key="7">
    <source>
        <dbReference type="ARBA" id="ARBA00023136"/>
    </source>
</evidence>
<feature type="transmembrane region" description="Helical" evidence="8">
    <location>
        <begin position="54"/>
        <end position="73"/>
    </location>
</feature>
<feature type="transmembrane region" description="Helical" evidence="8">
    <location>
        <begin position="223"/>
        <end position="243"/>
    </location>
</feature>
<feature type="transmembrane region" description="Helical" evidence="8">
    <location>
        <begin position="182"/>
        <end position="203"/>
    </location>
</feature>
<feature type="transmembrane region" description="Helical" evidence="8">
    <location>
        <begin position="303"/>
        <end position="327"/>
    </location>
</feature>
<keyword evidence="7 8" id="KW-0472">Membrane</keyword>
<keyword evidence="10" id="KW-1185">Reference proteome</keyword>
<comment type="similarity">
    <text evidence="2">Belongs to the MIP/aquaporin (TC 1.A.8) family. AQP11/AQP12 subfamily.</text>
</comment>
<keyword evidence="6 8" id="KW-1133">Transmembrane helix</keyword>
<dbReference type="InterPro" id="IPR023271">
    <property type="entry name" value="Aquaporin-like"/>
</dbReference>
<dbReference type="InterPro" id="IPR000425">
    <property type="entry name" value="MIP"/>
</dbReference>